<evidence type="ECO:0000259" key="2">
    <source>
        <dbReference type="Pfam" id="PF12849"/>
    </source>
</evidence>
<name>A0A7J0BS85_9BACT</name>
<dbReference type="PANTHER" id="PTHR37945">
    <property type="entry name" value="EXTRACELLULAR TUNGSTATE BINDING PROTEIN"/>
    <property type="match status" value="1"/>
</dbReference>
<dbReference type="SUPFAM" id="SSF53850">
    <property type="entry name" value="Periplasmic binding protein-like II"/>
    <property type="match status" value="1"/>
</dbReference>
<dbReference type="Proteomes" id="UP000503820">
    <property type="component" value="Unassembled WGS sequence"/>
</dbReference>
<feature type="signal peptide" evidence="1">
    <location>
        <begin position="1"/>
        <end position="21"/>
    </location>
</feature>
<reference evidence="3 4" key="1">
    <citation type="submission" date="2020-05" db="EMBL/GenBank/DDBJ databases">
        <title>Draft genome sequence of Desulfovibrio psychrotolerans JS1T.</title>
        <authorList>
            <person name="Ueno A."/>
            <person name="Tamazawa S."/>
            <person name="Tamamura S."/>
            <person name="Murakami T."/>
            <person name="Kiyama T."/>
            <person name="Inomata H."/>
            <person name="Amano Y."/>
            <person name="Miyakawa K."/>
            <person name="Tamaki H."/>
            <person name="Naganuma T."/>
            <person name="Kaneko K."/>
        </authorList>
    </citation>
    <scope>NUCLEOTIDE SEQUENCE [LARGE SCALE GENOMIC DNA]</scope>
    <source>
        <strain evidence="3 4">JS1</strain>
    </source>
</reference>
<dbReference type="RefSeq" id="WP_174408710.1">
    <property type="nucleotide sequence ID" value="NZ_BLVP01000002.1"/>
</dbReference>
<sequence length="273" mass="29214">MHRFLLMLLLVALALPGAARAENPVLMMATTTSTDDTGLLDVLQPAFAADTGIDLRWTGVGTGKALELGKNCDVDVLLVHAPGAEKAFVEAGHGVNRVQLMYNDFVIVGPAADPAQVKGLSVRDALAKFAQTSTPFCSRGDDSGTHKKELGLWKEAGMAVPEKEAWYIQTGQGMLPTINVASEKGAYTLTDRGTFIKYEASHNGNPPMVILVEGDGALFNQYSGIAVNPEKCPNAKYDLAMKYIEWMASPATQKLIGEFSLMGKPLFVPNAGK</sequence>
<feature type="domain" description="PBP" evidence="2">
    <location>
        <begin position="19"/>
        <end position="250"/>
    </location>
</feature>
<protein>
    <submittedName>
        <fullName evidence="3">Tungsten ABC transporter substrate-binding protein</fullName>
    </submittedName>
</protein>
<comment type="caution">
    <text evidence="3">The sequence shown here is derived from an EMBL/GenBank/DDBJ whole genome shotgun (WGS) entry which is preliminary data.</text>
</comment>
<gene>
    <name evidence="3" type="ORF">DSM19430T_06990</name>
</gene>
<dbReference type="AlphaFoldDB" id="A0A7J0BS85"/>
<evidence type="ECO:0000313" key="4">
    <source>
        <dbReference type="Proteomes" id="UP000503820"/>
    </source>
</evidence>
<dbReference type="InterPro" id="IPR024370">
    <property type="entry name" value="PBP_domain"/>
</dbReference>
<evidence type="ECO:0000256" key="1">
    <source>
        <dbReference type="SAM" id="SignalP"/>
    </source>
</evidence>
<dbReference type="EMBL" id="BLVP01000002">
    <property type="protein sequence ID" value="GFM36015.1"/>
    <property type="molecule type" value="Genomic_DNA"/>
</dbReference>
<feature type="chain" id="PRO_5029724471" evidence="1">
    <location>
        <begin position="22"/>
        <end position="273"/>
    </location>
</feature>
<dbReference type="PANTHER" id="PTHR37945:SF1">
    <property type="entry name" value="EXTRACELLULAR TUNGSTATE BINDING PROTEIN"/>
    <property type="match status" value="1"/>
</dbReference>
<organism evidence="3 4">
    <name type="scientific">Desulfovibrio psychrotolerans</name>
    <dbReference type="NCBI Taxonomy" id="415242"/>
    <lineage>
        <taxon>Bacteria</taxon>
        <taxon>Pseudomonadati</taxon>
        <taxon>Thermodesulfobacteriota</taxon>
        <taxon>Desulfovibrionia</taxon>
        <taxon>Desulfovibrionales</taxon>
        <taxon>Desulfovibrionaceae</taxon>
        <taxon>Desulfovibrio</taxon>
    </lineage>
</organism>
<dbReference type="Gene3D" id="3.40.190.10">
    <property type="entry name" value="Periplasmic binding protein-like II"/>
    <property type="match status" value="2"/>
</dbReference>
<dbReference type="Pfam" id="PF12849">
    <property type="entry name" value="PBP_like_2"/>
    <property type="match status" value="1"/>
</dbReference>
<keyword evidence="1" id="KW-0732">Signal</keyword>
<dbReference type="InterPro" id="IPR052738">
    <property type="entry name" value="ABC-Tungstate_binding"/>
</dbReference>
<keyword evidence="4" id="KW-1185">Reference proteome</keyword>
<evidence type="ECO:0000313" key="3">
    <source>
        <dbReference type="EMBL" id="GFM36015.1"/>
    </source>
</evidence>
<accession>A0A7J0BS85</accession>
<proteinExistence type="predicted"/>